<feature type="domain" description="Aconitase A/isopropylmalate dehydratase small subunit swivel" evidence="4">
    <location>
        <begin position="48"/>
        <end position="114"/>
    </location>
</feature>
<dbReference type="EMBL" id="JAPDFW010000082">
    <property type="protein sequence ID" value="KAJ5072146.1"/>
    <property type="molecule type" value="Genomic_DNA"/>
</dbReference>
<reference evidence="5" key="1">
    <citation type="submission" date="2022-10" db="EMBL/GenBank/DDBJ databases">
        <title>Novel sulphate-reducing endosymbionts in the free-living metamonad Anaeramoeba.</title>
        <authorList>
            <person name="Jerlstrom-Hultqvist J."/>
            <person name="Cepicka I."/>
            <person name="Gallot-Lavallee L."/>
            <person name="Salas-Leiva D."/>
            <person name="Curtis B.A."/>
            <person name="Zahonova K."/>
            <person name="Pipaliya S."/>
            <person name="Dacks J."/>
            <person name="Roger A.J."/>
        </authorList>
    </citation>
    <scope>NUCLEOTIDE SEQUENCE</scope>
    <source>
        <strain evidence="5">BMAN</strain>
    </source>
</reference>
<protein>
    <submittedName>
        <fullName evidence="5">3-isopropylmalate dehydratase small subunit 2-related</fullName>
    </submittedName>
</protein>
<dbReference type="PANTHER" id="PTHR43345">
    <property type="entry name" value="3-ISOPROPYLMALATE DEHYDRATASE SMALL SUBUNIT 2-RELATED-RELATED"/>
    <property type="match status" value="1"/>
</dbReference>
<dbReference type="Pfam" id="PF00694">
    <property type="entry name" value="Aconitase_C"/>
    <property type="match status" value="1"/>
</dbReference>
<dbReference type="AlphaFoldDB" id="A0A9Q0R9Q1"/>
<feature type="compositionally biased region" description="Basic and acidic residues" evidence="3">
    <location>
        <begin position="170"/>
        <end position="230"/>
    </location>
</feature>
<keyword evidence="2" id="KW-0456">Lyase</keyword>
<dbReference type="SUPFAM" id="SSF52016">
    <property type="entry name" value="LeuD/IlvD-like"/>
    <property type="match status" value="1"/>
</dbReference>
<evidence type="ECO:0000256" key="1">
    <source>
        <dbReference type="ARBA" id="ARBA00009869"/>
    </source>
</evidence>
<evidence type="ECO:0000313" key="6">
    <source>
        <dbReference type="Proteomes" id="UP001149090"/>
    </source>
</evidence>
<name>A0A9Q0R9Q1_ANAIG</name>
<keyword evidence="6" id="KW-1185">Reference proteome</keyword>
<dbReference type="Proteomes" id="UP001149090">
    <property type="component" value="Unassembled WGS sequence"/>
</dbReference>
<dbReference type="NCBIfam" id="TIGR02087">
    <property type="entry name" value="LEUD_arch"/>
    <property type="match status" value="1"/>
</dbReference>
<comment type="similarity">
    <text evidence="1">Belongs to the LeuD family. LeuD type 2 subfamily.</text>
</comment>
<dbReference type="InterPro" id="IPR011827">
    <property type="entry name" value="LeuD_type2/HacB/DmdB"/>
</dbReference>
<dbReference type="InterPro" id="IPR000573">
    <property type="entry name" value="AconitaseA/IPMdHydase_ssu_swvl"/>
</dbReference>
<evidence type="ECO:0000256" key="3">
    <source>
        <dbReference type="SAM" id="MobiDB-lite"/>
    </source>
</evidence>
<dbReference type="Gene3D" id="3.20.19.10">
    <property type="entry name" value="Aconitase, domain 4"/>
    <property type="match status" value="1"/>
</dbReference>
<proteinExistence type="inferred from homology"/>
<dbReference type="InterPro" id="IPR050075">
    <property type="entry name" value="LeuD"/>
</dbReference>
<feature type="region of interest" description="Disordered" evidence="3">
    <location>
        <begin position="170"/>
        <end position="239"/>
    </location>
</feature>
<evidence type="ECO:0000259" key="4">
    <source>
        <dbReference type="Pfam" id="PF00694"/>
    </source>
</evidence>
<dbReference type="InterPro" id="IPR015928">
    <property type="entry name" value="Aconitase/3IPM_dehydase_swvl"/>
</dbReference>
<dbReference type="PANTHER" id="PTHR43345:SF2">
    <property type="entry name" value="3-ISOPROPYLMALATE DEHYDRATASE SMALL SUBUNIT 1"/>
    <property type="match status" value="1"/>
</dbReference>
<sequence>MENKEQTSDINIWYYPDSNINTDMLFPGKYTYTCSTVQEIRPHLLEDLDSTFTVNVKPGDIMFVGKNFGCGSSREQPALGLRSVGIQAIIGKGFARIFYRASINQGLILVECPEAVDEYKKGAKVSLDLENGIVTVSEKKFTFPKIPDEILRIRDAGGLLPYTRQILEKQKQEKQKQEKEQKEKEQKDKEQKDNQKKKDNQKEKEKKDNQKDEKEKKTESKHQLTKDRFSLKPKNQKNN</sequence>
<organism evidence="5 6">
    <name type="scientific">Anaeramoeba ignava</name>
    <name type="common">Anaerobic marine amoeba</name>
    <dbReference type="NCBI Taxonomy" id="1746090"/>
    <lineage>
        <taxon>Eukaryota</taxon>
        <taxon>Metamonada</taxon>
        <taxon>Anaeramoebidae</taxon>
        <taxon>Anaeramoeba</taxon>
    </lineage>
</organism>
<evidence type="ECO:0000256" key="2">
    <source>
        <dbReference type="ARBA" id="ARBA00023239"/>
    </source>
</evidence>
<gene>
    <name evidence="5" type="ORF">M0811_09526</name>
</gene>
<accession>A0A9Q0R9Q1</accession>
<evidence type="ECO:0000313" key="5">
    <source>
        <dbReference type="EMBL" id="KAJ5072146.1"/>
    </source>
</evidence>
<dbReference type="GO" id="GO:0016836">
    <property type="term" value="F:hydro-lyase activity"/>
    <property type="evidence" value="ECO:0007669"/>
    <property type="project" value="InterPro"/>
</dbReference>
<dbReference type="OrthoDB" id="10262323at2759"/>
<comment type="caution">
    <text evidence="5">The sequence shown here is derived from an EMBL/GenBank/DDBJ whole genome shotgun (WGS) entry which is preliminary data.</text>
</comment>